<keyword evidence="3" id="KW-1185">Reference proteome</keyword>
<feature type="region of interest" description="Disordered" evidence="1">
    <location>
        <begin position="105"/>
        <end position="125"/>
    </location>
</feature>
<evidence type="ECO:0000313" key="2">
    <source>
        <dbReference type="EMBL" id="MQL89532.1"/>
    </source>
</evidence>
<organism evidence="2 3">
    <name type="scientific">Colocasia esculenta</name>
    <name type="common">Wild taro</name>
    <name type="synonym">Arum esculentum</name>
    <dbReference type="NCBI Taxonomy" id="4460"/>
    <lineage>
        <taxon>Eukaryota</taxon>
        <taxon>Viridiplantae</taxon>
        <taxon>Streptophyta</taxon>
        <taxon>Embryophyta</taxon>
        <taxon>Tracheophyta</taxon>
        <taxon>Spermatophyta</taxon>
        <taxon>Magnoliopsida</taxon>
        <taxon>Liliopsida</taxon>
        <taxon>Araceae</taxon>
        <taxon>Aroideae</taxon>
        <taxon>Colocasieae</taxon>
        <taxon>Colocasia</taxon>
    </lineage>
</organism>
<accession>A0A843UTI0</accession>
<dbReference type="AlphaFoldDB" id="A0A843UTI0"/>
<reference evidence="2" key="1">
    <citation type="submission" date="2017-07" db="EMBL/GenBank/DDBJ databases">
        <title>Taro Niue Genome Assembly and Annotation.</title>
        <authorList>
            <person name="Atibalentja N."/>
            <person name="Keating K."/>
            <person name="Fields C.J."/>
        </authorList>
    </citation>
    <scope>NUCLEOTIDE SEQUENCE</scope>
    <source>
        <strain evidence="2">Niue_2</strain>
        <tissue evidence="2">Leaf</tissue>
    </source>
</reference>
<comment type="caution">
    <text evidence="2">The sequence shown here is derived from an EMBL/GenBank/DDBJ whole genome shotgun (WGS) entry which is preliminary data.</text>
</comment>
<evidence type="ECO:0000313" key="3">
    <source>
        <dbReference type="Proteomes" id="UP000652761"/>
    </source>
</evidence>
<sequence>MLLVSSTLDIEALNKSSHWKTNLQLGETLFQLFGLVLHIHLLLKYMMLAGVCGQAGGAGWALASVAVSSPGRTAAKGEGGSGYEGTAACKGLSGGGREFRDGGGDAFSAWASHPTPSQGAVPLREEEHGSSTSFVLFWTYPSHQATQAEMHMDQPHF</sequence>
<dbReference type="EMBL" id="NMUH01001157">
    <property type="protein sequence ID" value="MQL89532.1"/>
    <property type="molecule type" value="Genomic_DNA"/>
</dbReference>
<protein>
    <submittedName>
        <fullName evidence="2">Uncharacterized protein</fullName>
    </submittedName>
</protein>
<evidence type="ECO:0000256" key="1">
    <source>
        <dbReference type="SAM" id="MobiDB-lite"/>
    </source>
</evidence>
<gene>
    <name evidence="2" type="ORF">Taro_022106</name>
</gene>
<dbReference type="Proteomes" id="UP000652761">
    <property type="component" value="Unassembled WGS sequence"/>
</dbReference>
<name>A0A843UTI0_COLES</name>
<proteinExistence type="predicted"/>